<sequence>MRHTTLLALLLTAPALEASPVSQRKDSSDFDFFYDMSSPPEELDLDNNGEPDWKSEDTPTLMNGSAVSDGSNLISLYQPSDDHSIFRSLNQSPDASWTIEIRVAKIGGESKEKGWFAIATSNKDESNSNTIFMHDNRVVTSSGDHLSGTQFADGNFHTIRVAHIQEENAYFFWVDGILINTDKNSPIYGDNGSRFTNSTFIGDYSSGIGGAFKIDYMALTKGAYAPNNETVIAKPEPKPTPVKKVVKETSSLISIGNISVHIKDSE</sequence>
<evidence type="ECO:0000313" key="1">
    <source>
        <dbReference type="EMBL" id="MFD2160200.1"/>
    </source>
</evidence>
<name>A0ABW4ZDV4_9BACT</name>
<evidence type="ECO:0000313" key="2">
    <source>
        <dbReference type="Proteomes" id="UP001597389"/>
    </source>
</evidence>
<keyword evidence="2" id="KW-1185">Reference proteome</keyword>
<dbReference type="Proteomes" id="UP001597389">
    <property type="component" value="Unassembled WGS sequence"/>
</dbReference>
<dbReference type="RefSeq" id="WP_377086944.1">
    <property type="nucleotide sequence ID" value="NZ_JBHSJL010000014.1"/>
</dbReference>
<proteinExistence type="predicted"/>
<dbReference type="EMBL" id="JBHUJB010000073">
    <property type="protein sequence ID" value="MFD2160200.1"/>
    <property type="molecule type" value="Genomic_DNA"/>
</dbReference>
<comment type="caution">
    <text evidence="1">The sequence shown here is derived from an EMBL/GenBank/DDBJ whole genome shotgun (WGS) entry which is preliminary data.</text>
</comment>
<reference evidence="2" key="1">
    <citation type="journal article" date="2019" name="Int. J. Syst. Evol. Microbiol.">
        <title>The Global Catalogue of Microorganisms (GCM) 10K type strain sequencing project: providing services to taxonomists for standard genome sequencing and annotation.</title>
        <authorList>
            <consortium name="The Broad Institute Genomics Platform"/>
            <consortium name="The Broad Institute Genome Sequencing Center for Infectious Disease"/>
            <person name="Wu L."/>
            <person name="Ma J."/>
        </authorList>
    </citation>
    <scope>NUCLEOTIDE SEQUENCE [LARGE SCALE GENOMIC DNA]</scope>
    <source>
        <strain evidence="2">CCUG 57942</strain>
    </source>
</reference>
<protein>
    <recommendedName>
        <fullName evidence="3">Concanavalin A-like lectin/glucanase</fullName>
    </recommendedName>
</protein>
<gene>
    <name evidence="1" type="ORF">ACFSW8_14955</name>
</gene>
<evidence type="ECO:0008006" key="3">
    <source>
        <dbReference type="Google" id="ProtNLM"/>
    </source>
</evidence>
<organism evidence="1 2">
    <name type="scientific">Rubritalea tangerina</name>
    <dbReference type="NCBI Taxonomy" id="430798"/>
    <lineage>
        <taxon>Bacteria</taxon>
        <taxon>Pseudomonadati</taxon>
        <taxon>Verrucomicrobiota</taxon>
        <taxon>Verrucomicrobiia</taxon>
        <taxon>Verrucomicrobiales</taxon>
        <taxon>Rubritaleaceae</taxon>
        <taxon>Rubritalea</taxon>
    </lineage>
</organism>
<accession>A0ABW4ZDV4</accession>